<feature type="transmembrane region" description="Helical" evidence="6">
    <location>
        <begin position="80"/>
        <end position="100"/>
    </location>
</feature>
<evidence type="ECO:0000256" key="1">
    <source>
        <dbReference type="ARBA" id="ARBA00004127"/>
    </source>
</evidence>
<feature type="transmembrane region" description="Helical" evidence="6">
    <location>
        <begin position="257"/>
        <end position="278"/>
    </location>
</feature>
<feature type="transmembrane region" description="Helical" evidence="6">
    <location>
        <begin position="169"/>
        <end position="187"/>
    </location>
</feature>
<gene>
    <name evidence="8" type="primary">bcr</name>
    <name evidence="8" type="ORF">NCTC13337_01584</name>
</gene>
<feature type="transmembrane region" description="Helical" evidence="6">
    <location>
        <begin position="139"/>
        <end position="157"/>
    </location>
</feature>
<evidence type="ECO:0000313" key="8">
    <source>
        <dbReference type="EMBL" id="SUO95786.1"/>
    </source>
</evidence>
<dbReference type="PANTHER" id="PTHR23501">
    <property type="entry name" value="MAJOR FACILITATOR SUPERFAMILY"/>
    <property type="match status" value="1"/>
</dbReference>
<feature type="transmembrane region" description="Helical" evidence="6">
    <location>
        <begin position="106"/>
        <end position="127"/>
    </location>
</feature>
<dbReference type="GO" id="GO:0012505">
    <property type="term" value="C:endomembrane system"/>
    <property type="evidence" value="ECO:0007669"/>
    <property type="project" value="UniProtKB-SubCell"/>
</dbReference>
<feature type="transmembrane region" description="Helical" evidence="6">
    <location>
        <begin position="208"/>
        <end position="237"/>
    </location>
</feature>
<comment type="subcellular location">
    <subcellularLocation>
        <location evidence="1">Endomembrane system</location>
        <topology evidence="1">Multi-pass membrane protein</topology>
    </subcellularLocation>
</comment>
<dbReference type="CDD" id="cd17320">
    <property type="entry name" value="MFS_MdfA_MDR_like"/>
    <property type="match status" value="1"/>
</dbReference>
<dbReference type="AlphaFoldDB" id="A0A380MUR4"/>
<keyword evidence="9" id="KW-1185">Reference proteome</keyword>
<dbReference type="GO" id="GO:0005886">
    <property type="term" value="C:plasma membrane"/>
    <property type="evidence" value="ECO:0007669"/>
    <property type="project" value="TreeGrafter"/>
</dbReference>
<evidence type="ECO:0000256" key="3">
    <source>
        <dbReference type="ARBA" id="ARBA00022692"/>
    </source>
</evidence>
<feature type="transmembrane region" description="Helical" evidence="6">
    <location>
        <begin position="285"/>
        <end position="307"/>
    </location>
</feature>
<evidence type="ECO:0000313" key="9">
    <source>
        <dbReference type="Proteomes" id="UP000254601"/>
    </source>
</evidence>
<proteinExistence type="predicted"/>
<dbReference type="Pfam" id="PF07690">
    <property type="entry name" value="MFS_1"/>
    <property type="match status" value="1"/>
</dbReference>
<dbReference type="InterPro" id="IPR011701">
    <property type="entry name" value="MFS"/>
</dbReference>
<dbReference type="PROSITE" id="PS50850">
    <property type="entry name" value="MFS"/>
    <property type="match status" value="1"/>
</dbReference>
<feature type="transmembrane region" description="Helical" evidence="6">
    <location>
        <begin position="12"/>
        <end position="31"/>
    </location>
</feature>
<dbReference type="GO" id="GO:0022857">
    <property type="term" value="F:transmembrane transporter activity"/>
    <property type="evidence" value="ECO:0007669"/>
    <property type="project" value="InterPro"/>
</dbReference>
<protein>
    <submittedName>
        <fullName evidence="8">Sulfonamide resistance protein</fullName>
    </submittedName>
</protein>
<reference evidence="8 9" key="1">
    <citation type="submission" date="2018-06" db="EMBL/GenBank/DDBJ databases">
        <authorList>
            <consortium name="Pathogen Informatics"/>
            <person name="Doyle S."/>
        </authorList>
    </citation>
    <scope>NUCLEOTIDE SEQUENCE [LARGE SCALE GENOMIC DNA]</scope>
    <source>
        <strain evidence="8 9">NCTC13337</strain>
    </source>
</reference>
<feature type="transmembrane region" description="Helical" evidence="6">
    <location>
        <begin position="376"/>
        <end position="397"/>
    </location>
</feature>
<feature type="domain" description="Major facilitator superfamily (MFS) profile" evidence="7">
    <location>
        <begin position="9"/>
        <end position="399"/>
    </location>
</feature>
<evidence type="ECO:0000259" key="7">
    <source>
        <dbReference type="PROSITE" id="PS50850"/>
    </source>
</evidence>
<evidence type="ECO:0000256" key="5">
    <source>
        <dbReference type="ARBA" id="ARBA00023136"/>
    </source>
</evidence>
<sequence>MLQRNYFQSVSFIALIAAMMGLTAFTIDAMLPAFGEMTKAFSLPKNQANKIQYVVFAYMFGFATMQPIFGFLGDALGRKWTLISGIGLFVIASAAVFFINEFKWLLVARFVQGMGLAAPRVLSTAIVRDVASGREMARIMSYAVMVFMIVPMLAPSIGQLTMQAGGWHAIFRLFVFAGLLVIIWILYQLPETLIPEERARLNIKSIKAAFIQCLGHSATVIQLIIIGMIFAMTMTYIGQAEQIFGRDIYHLGDKFPLIFALNFSGLIAASFLNSRWVLLHGMQRIIRIATLAMSANAIILVFLSWIYAGIPPLWFFLPLLITHFFFQGLLMPNLNTLILVPHRNIAGTASAIIGAGMTIIGAVLGGQIASHFNATLYPLTLGLMVLSLGITFLYRLAERLGIDE</sequence>
<evidence type="ECO:0000256" key="4">
    <source>
        <dbReference type="ARBA" id="ARBA00022989"/>
    </source>
</evidence>
<keyword evidence="4 6" id="KW-1133">Transmembrane helix</keyword>
<keyword evidence="5 6" id="KW-0472">Membrane</keyword>
<dbReference type="OrthoDB" id="5670831at2"/>
<dbReference type="PANTHER" id="PTHR23501:SF191">
    <property type="entry name" value="VACUOLAR BASIC AMINO ACID TRANSPORTER 4"/>
    <property type="match status" value="1"/>
</dbReference>
<feature type="transmembrane region" description="Helical" evidence="6">
    <location>
        <begin position="313"/>
        <end position="332"/>
    </location>
</feature>
<organism evidence="8 9">
    <name type="scientific">Suttonella ornithocola</name>
    <dbReference type="NCBI Taxonomy" id="279832"/>
    <lineage>
        <taxon>Bacteria</taxon>
        <taxon>Pseudomonadati</taxon>
        <taxon>Pseudomonadota</taxon>
        <taxon>Gammaproteobacteria</taxon>
        <taxon>Cardiobacteriales</taxon>
        <taxon>Cardiobacteriaceae</taxon>
        <taxon>Suttonella</taxon>
    </lineage>
</organism>
<name>A0A380MUR4_9GAMM</name>
<keyword evidence="3 6" id="KW-0812">Transmembrane</keyword>
<feature type="transmembrane region" description="Helical" evidence="6">
    <location>
        <begin position="344"/>
        <end position="364"/>
    </location>
</feature>
<dbReference type="Proteomes" id="UP000254601">
    <property type="component" value="Unassembled WGS sequence"/>
</dbReference>
<dbReference type="EMBL" id="UHIC01000001">
    <property type="protein sequence ID" value="SUO95786.1"/>
    <property type="molecule type" value="Genomic_DNA"/>
</dbReference>
<accession>A0A380MUR4</accession>
<keyword evidence="2" id="KW-0813">Transport</keyword>
<dbReference type="SUPFAM" id="SSF103473">
    <property type="entry name" value="MFS general substrate transporter"/>
    <property type="match status" value="1"/>
</dbReference>
<dbReference type="Gene3D" id="1.20.1720.10">
    <property type="entry name" value="Multidrug resistance protein D"/>
    <property type="match status" value="1"/>
</dbReference>
<evidence type="ECO:0000256" key="2">
    <source>
        <dbReference type="ARBA" id="ARBA00022448"/>
    </source>
</evidence>
<dbReference type="InterPro" id="IPR020846">
    <property type="entry name" value="MFS_dom"/>
</dbReference>
<feature type="transmembrane region" description="Helical" evidence="6">
    <location>
        <begin position="51"/>
        <end position="73"/>
    </location>
</feature>
<dbReference type="InterPro" id="IPR036259">
    <property type="entry name" value="MFS_trans_sf"/>
</dbReference>
<evidence type="ECO:0000256" key="6">
    <source>
        <dbReference type="SAM" id="Phobius"/>
    </source>
</evidence>
<dbReference type="RefSeq" id="WP_072576624.1">
    <property type="nucleotide sequence ID" value="NZ_LWHB01000087.1"/>
</dbReference>